<evidence type="ECO:0000256" key="1">
    <source>
        <dbReference type="SAM" id="MobiDB-lite"/>
    </source>
</evidence>
<keyword evidence="3" id="KW-1185">Reference proteome</keyword>
<dbReference type="AlphaFoldDB" id="A0A6A6WJP8"/>
<dbReference type="EMBL" id="ML996565">
    <property type="protein sequence ID" value="KAF2762486.1"/>
    <property type="molecule type" value="Genomic_DNA"/>
</dbReference>
<organism evidence="2 3">
    <name type="scientific">Pseudovirgaria hyperparasitica</name>
    <dbReference type="NCBI Taxonomy" id="470096"/>
    <lineage>
        <taxon>Eukaryota</taxon>
        <taxon>Fungi</taxon>
        <taxon>Dikarya</taxon>
        <taxon>Ascomycota</taxon>
        <taxon>Pezizomycotina</taxon>
        <taxon>Dothideomycetes</taxon>
        <taxon>Dothideomycetes incertae sedis</taxon>
        <taxon>Acrospermales</taxon>
        <taxon>Acrospermaceae</taxon>
        <taxon>Pseudovirgaria</taxon>
    </lineage>
</organism>
<dbReference type="GeneID" id="54490211"/>
<accession>A0A6A6WJP8</accession>
<name>A0A6A6WJP8_9PEZI</name>
<proteinExistence type="predicted"/>
<protein>
    <submittedName>
        <fullName evidence="2">Uncharacterized protein</fullName>
    </submittedName>
</protein>
<sequence length="348" mass="39902">MSDGYYFPLFCTVLMTPEDINEVLKAAAREERRDKRLKNSWVLVLLENQPIFPMPTTIISRFYEDFIDWNIFELGDFCRRQFERTGLISSEDFAVIDKRSLEDQTVLFVRWEIYTPEDDAILRIVWGDATPEDEARLKRIVRTPEDEALLRKVQGKATMHDEALLQRAKEDALREDRPALETIQIAQDEAIRVDEDPRSDASRPDQVFLRAVAEEQAKETPDVQAGAEMNPKPKRVDPIDTTKAQAAPYLNGQPNTGTKRVATPGLPGHTISGVKRWSKGFEMAELSTLITGSPIERKDNDVEIMEGWRTMRVPIESAMRDTSLIFRRSITDLLKIRALFDSNGVLRY</sequence>
<dbReference type="RefSeq" id="XP_033604937.1">
    <property type="nucleotide sequence ID" value="XM_033749157.1"/>
</dbReference>
<evidence type="ECO:0000313" key="3">
    <source>
        <dbReference type="Proteomes" id="UP000799437"/>
    </source>
</evidence>
<dbReference type="OrthoDB" id="4456803at2759"/>
<reference evidence="2" key="1">
    <citation type="journal article" date="2020" name="Stud. Mycol.">
        <title>101 Dothideomycetes genomes: a test case for predicting lifestyles and emergence of pathogens.</title>
        <authorList>
            <person name="Haridas S."/>
            <person name="Albert R."/>
            <person name="Binder M."/>
            <person name="Bloem J."/>
            <person name="Labutti K."/>
            <person name="Salamov A."/>
            <person name="Andreopoulos B."/>
            <person name="Baker S."/>
            <person name="Barry K."/>
            <person name="Bills G."/>
            <person name="Bluhm B."/>
            <person name="Cannon C."/>
            <person name="Castanera R."/>
            <person name="Culley D."/>
            <person name="Daum C."/>
            <person name="Ezra D."/>
            <person name="Gonzalez J."/>
            <person name="Henrissat B."/>
            <person name="Kuo A."/>
            <person name="Liang C."/>
            <person name="Lipzen A."/>
            <person name="Lutzoni F."/>
            <person name="Magnuson J."/>
            <person name="Mondo S."/>
            <person name="Nolan M."/>
            <person name="Ohm R."/>
            <person name="Pangilinan J."/>
            <person name="Park H.-J."/>
            <person name="Ramirez L."/>
            <person name="Alfaro M."/>
            <person name="Sun H."/>
            <person name="Tritt A."/>
            <person name="Yoshinaga Y."/>
            <person name="Zwiers L.-H."/>
            <person name="Turgeon B."/>
            <person name="Goodwin S."/>
            <person name="Spatafora J."/>
            <person name="Crous P."/>
            <person name="Grigoriev I."/>
        </authorList>
    </citation>
    <scope>NUCLEOTIDE SEQUENCE</scope>
    <source>
        <strain evidence="2">CBS 121739</strain>
    </source>
</reference>
<dbReference type="Proteomes" id="UP000799437">
    <property type="component" value="Unassembled WGS sequence"/>
</dbReference>
<feature type="region of interest" description="Disordered" evidence="1">
    <location>
        <begin position="215"/>
        <end position="267"/>
    </location>
</feature>
<gene>
    <name evidence="2" type="ORF">EJ05DRAFT_534032</name>
</gene>
<evidence type="ECO:0000313" key="2">
    <source>
        <dbReference type="EMBL" id="KAF2762486.1"/>
    </source>
</evidence>